<evidence type="ECO:0000313" key="1">
    <source>
        <dbReference type="EMBL" id="MCK0536419.1"/>
    </source>
</evidence>
<reference evidence="1" key="1">
    <citation type="submission" date="2022-04" db="EMBL/GenBank/DDBJ databases">
        <title>Alcanivorax sp. CY1518 draft genome sequence.</title>
        <authorList>
            <person name="Zhao G."/>
            <person name="An M."/>
        </authorList>
    </citation>
    <scope>NUCLEOTIDE SEQUENCE</scope>
    <source>
        <strain evidence="1">CY1518</strain>
    </source>
</reference>
<name>A0ABT0E3N4_9GAMM</name>
<keyword evidence="2" id="KW-1185">Reference proteome</keyword>
<dbReference type="EMBL" id="JALKII010000001">
    <property type="protein sequence ID" value="MCK0536419.1"/>
    <property type="molecule type" value="Genomic_DNA"/>
</dbReference>
<gene>
    <name evidence="1" type="ORF">MU846_01700</name>
</gene>
<protein>
    <submittedName>
        <fullName evidence="1">Uncharacterized protein</fullName>
    </submittedName>
</protein>
<dbReference type="Proteomes" id="UP001165524">
    <property type="component" value="Unassembled WGS sequence"/>
</dbReference>
<sequence length="217" mass="23307">MNSAAMTLAFPVSDELRLHLDAFLEAPGEQVHLVPLLDSFLSDLMAAFFDGPIQAVGAQGSVATMVQGGVKVISKAARALIRSLIGKAGPAEREALADHFRTLALVQGNELRIRLPMSEARTTEIQRVFTAYLSGASGYSVQLVAVMRELCDDALAQYFDALVACVRLNAFSRGVVATARKTIQKAAYMAVEKGLPALGRAHKEPVVRHFDGMLQPA</sequence>
<evidence type="ECO:0000313" key="2">
    <source>
        <dbReference type="Proteomes" id="UP001165524"/>
    </source>
</evidence>
<proteinExistence type="predicted"/>
<dbReference type="RefSeq" id="WP_246947621.1">
    <property type="nucleotide sequence ID" value="NZ_JALKII010000001.1"/>
</dbReference>
<comment type="caution">
    <text evidence="1">The sequence shown here is derived from an EMBL/GenBank/DDBJ whole genome shotgun (WGS) entry which is preliminary data.</text>
</comment>
<accession>A0ABT0E3N4</accession>
<organism evidence="1 2">
    <name type="scientific">Alcanivorax quisquiliarum</name>
    <dbReference type="NCBI Taxonomy" id="2933565"/>
    <lineage>
        <taxon>Bacteria</taxon>
        <taxon>Pseudomonadati</taxon>
        <taxon>Pseudomonadota</taxon>
        <taxon>Gammaproteobacteria</taxon>
        <taxon>Oceanospirillales</taxon>
        <taxon>Alcanivoracaceae</taxon>
        <taxon>Alcanivorax</taxon>
    </lineage>
</organism>